<evidence type="ECO:0000256" key="18">
    <source>
        <dbReference type="ARBA" id="ARBA00047816"/>
    </source>
</evidence>
<feature type="transmembrane region" description="Helical" evidence="23">
    <location>
        <begin position="294"/>
        <end position="311"/>
    </location>
</feature>
<sequence>MRNLGWTILLAIGAVLSLLAAGFAQDVLFQTHAWVVFFALALGTIFVLRKVDFAGNAAPVDKSGYFDDPIRAGVILTTFWGVVGFLVGVVVALQLAFPQLNIEPYLNFGRLRPLHTSAVIFAFGGTALITSSFYVVQRTTSARLLSDGLAQFVFWGYQLFILMAASGYVLGITQGREYAEPEWYVDIWITIVWVGYLILFLGTLFKRKEPHIYVANWFYLAFIFTIAMLHVVNNLAMPVSPFSMKSYSAFAGVQDALTQWWYGHNAVGFFLTAGFLGMMYYFMPKQAERPVYSYRLSIIHFWSLIFMYIWAGPHHLHYTALPDWAQTLGMVFSVMLWMPSWGGMINGLMTLSGAWDKLRTDPIIRMMVIAVAFYGMSTFEGPMMSIKAVNGLSHYTDWTIGHVHSGALGWVGMISFGMVYFLVPRLWGRERLYSLRMVNWHFWLATLGIVVYAAVMWVSGITQGLMWREYDAEGFLVYSFAETVAALKPYFILRAVGGAMYLVGGLVMAYNVYMTIKGKTRNEKPIAVAHVATAQPAE</sequence>
<evidence type="ECO:0000256" key="17">
    <source>
        <dbReference type="ARBA" id="ARBA00023136"/>
    </source>
</evidence>
<evidence type="ECO:0000256" key="11">
    <source>
        <dbReference type="ARBA" id="ARBA00022723"/>
    </source>
</evidence>
<dbReference type="RefSeq" id="WP_133573426.1">
    <property type="nucleotide sequence ID" value="NZ_SNYR01000003.1"/>
</dbReference>
<feature type="binding site" evidence="21">
    <location>
        <position position="315"/>
    </location>
    <ligand>
        <name>Cu cation</name>
        <dbReference type="ChEBI" id="CHEBI:23378"/>
        <label>B</label>
    </ligand>
</feature>
<accession>A0A4R6VJ96</accession>
<feature type="binding site" description="axial binding residue" evidence="21">
    <location>
        <position position="402"/>
    </location>
    <ligand>
        <name>heme b</name>
        <dbReference type="ChEBI" id="CHEBI:60344"/>
        <label>2; high-spin</label>
    </ligand>
    <ligandPart>
        <name>Fe</name>
        <dbReference type="ChEBI" id="CHEBI:18248"/>
    </ligandPart>
</feature>
<feature type="transmembrane region" description="Helical" evidence="23">
    <location>
        <begin position="440"/>
        <end position="460"/>
    </location>
</feature>
<comment type="catalytic activity">
    <reaction evidence="18">
        <text>4 Fe(II)-[cytochrome c] + O2 + 8 H(+)(in) = 4 Fe(III)-[cytochrome c] + 2 H2O + 4 H(+)(out)</text>
        <dbReference type="Rhea" id="RHEA:11436"/>
        <dbReference type="Rhea" id="RHEA-COMP:10350"/>
        <dbReference type="Rhea" id="RHEA-COMP:14399"/>
        <dbReference type="ChEBI" id="CHEBI:15377"/>
        <dbReference type="ChEBI" id="CHEBI:15378"/>
        <dbReference type="ChEBI" id="CHEBI:15379"/>
        <dbReference type="ChEBI" id="CHEBI:29033"/>
        <dbReference type="ChEBI" id="CHEBI:29034"/>
        <dbReference type="EC" id="7.1.1.9"/>
    </reaction>
</comment>
<feature type="transmembrane region" description="Helical" evidence="23">
    <location>
        <begin position="183"/>
        <end position="205"/>
    </location>
</feature>
<feature type="binding site" evidence="21">
    <location>
        <position position="264"/>
    </location>
    <ligand>
        <name>Cu cation</name>
        <dbReference type="ChEBI" id="CHEBI:23378"/>
        <label>B</label>
    </ligand>
</feature>
<evidence type="ECO:0000256" key="19">
    <source>
        <dbReference type="ARBA" id="ARBA00054378"/>
    </source>
</evidence>
<dbReference type="InterPro" id="IPR000883">
    <property type="entry name" value="Cyt_C_Oxase_1"/>
</dbReference>
<evidence type="ECO:0000256" key="23">
    <source>
        <dbReference type="SAM" id="Phobius"/>
    </source>
</evidence>
<dbReference type="PANTHER" id="PTHR10422">
    <property type="entry name" value="CYTOCHROME C OXIDASE SUBUNIT 1"/>
    <property type="match status" value="1"/>
</dbReference>
<dbReference type="Proteomes" id="UP000295391">
    <property type="component" value="Unassembled WGS sequence"/>
</dbReference>
<evidence type="ECO:0000313" key="25">
    <source>
        <dbReference type="EMBL" id="TDQ61729.1"/>
    </source>
</evidence>
<dbReference type="Pfam" id="PF00115">
    <property type="entry name" value="COX1"/>
    <property type="match status" value="1"/>
</dbReference>
<keyword evidence="15 21" id="KW-0408">Iron</keyword>
<reference evidence="25 26" key="1">
    <citation type="submission" date="2019-03" db="EMBL/GenBank/DDBJ databases">
        <title>Genomic Encyclopedia of Type Strains, Phase III (KMG-III): the genomes of soil and plant-associated and newly described type strains.</title>
        <authorList>
            <person name="Whitman W."/>
        </authorList>
    </citation>
    <scope>NUCLEOTIDE SEQUENCE [LARGE SCALE GENOMIC DNA]</scope>
    <source>
        <strain evidence="25 26">CGMCC 1.7002</strain>
    </source>
</reference>
<evidence type="ECO:0000256" key="22">
    <source>
        <dbReference type="RuleBase" id="RU000370"/>
    </source>
</evidence>
<evidence type="ECO:0000256" key="3">
    <source>
        <dbReference type="ARBA" id="ARBA00004673"/>
    </source>
</evidence>
<keyword evidence="8 21" id="KW-0349">Heme</keyword>
<keyword evidence="26" id="KW-1185">Reference proteome</keyword>
<comment type="cofactor">
    <cofactor evidence="21">
        <name>Cu(2+)</name>
        <dbReference type="ChEBI" id="CHEBI:29036"/>
    </cofactor>
    <text evidence="21">Binds 1 copper ion per subunit, denoted as copper B.</text>
</comment>
<evidence type="ECO:0000256" key="14">
    <source>
        <dbReference type="ARBA" id="ARBA00022989"/>
    </source>
</evidence>
<dbReference type="FunFam" id="1.20.210.10:FF:000005">
    <property type="entry name" value="Cytochrome c oxidase, cbb3-type, subunit I"/>
    <property type="match status" value="1"/>
</dbReference>
<evidence type="ECO:0000256" key="9">
    <source>
        <dbReference type="ARBA" id="ARBA00022660"/>
    </source>
</evidence>
<keyword evidence="11 21" id="KW-0479">Metal-binding</keyword>
<dbReference type="InterPro" id="IPR023616">
    <property type="entry name" value="Cyt_c_oxase-like_su1_dom"/>
</dbReference>
<dbReference type="NCBIfam" id="TIGR00780">
    <property type="entry name" value="ccoN"/>
    <property type="match status" value="1"/>
</dbReference>
<keyword evidence="12" id="KW-1278">Translocase</keyword>
<evidence type="ECO:0000256" key="5">
    <source>
        <dbReference type="ARBA" id="ARBA00012949"/>
    </source>
</evidence>
<feature type="transmembrane region" description="Helical" evidence="23">
    <location>
        <begin position="72"/>
        <end position="97"/>
    </location>
</feature>
<evidence type="ECO:0000256" key="10">
    <source>
        <dbReference type="ARBA" id="ARBA00022692"/>
    </source>
</evidence>
<dbReference type="PANTHER" id="PTHR10422:SF29">
    <property type="entry name" value="CYTOCHROME C OXIDASE SUBUNIT 1 HOMOLOG, BACTEROID"/>
    <property type="match status" value="1"/>
</dbReference>
<dbReference type="CDD" id="cd01661">
    <property type="entry name" value="cbb3_Oxidase_I"/>
    <property type="match status" value="1"/>
</dbReference>
<feature type="transmembrane region" description="Helical" evidence="23">
    <location>
        <begin position="491"/>
        <end position="513"/>
    </location>
</feature>
<feature type="transmembrane region" description="Helical" evidence="23">
    <location>
        <begin position="148"/>
        <end position="171"/>
    </location>
</feature>
<evidence type="ECO:0000259" key="24">
    <source>
        <dbReference type="PROSITE" id="PS50855"/>
    </source>
</evidence>
<dbReference type="GO" id="GO:0020037">
    <property type="term" value="F:heme binding"/>
    <property type="evidence" value="ECO:0007669"/>
    <property type="project" value="InterPro"/>
</dbReference>
<organism evidence="25 26">
    <name type="scientific">Maritalea mobilis</name>
    <dbReference type="NCBI Taxonomy" id="483324"/>
    <lineage>
        <taxon>Bacteria</taxon>
        <taxon>Pseudomonadati</taxon>
        <taxon>Pseudomonadota</taxon>
        <taxon>Alphaproteobacteria</taxon>
        <taxon>Hyphomicrobiales</taxon>
        <taxon>Devosiaceae</taxon>
        <taxon>Maritalea</taxon>
    </lineage>
</organism>
<feature type="domain" description="Cytochrome oxidase subunit I profile" evidence="24">
    <location>
        <begin position="74"/>
        <end position="538"/>
    </location>
</feature>
<comment type="cofactor">
    <cofactor evidence="1">
        <name>heme b</name>
        <dbReference type="ChEBI" id="CHEBI:60344"/>
    </cofactor>
</comment>
<dbReference type="EC" id="7.1.1.9" evidence="5"/>
<feature type="transmembrane region" description="Helical" evidence="23">
    <location>
        <begin position="331"/>
        <end position="351"/>
    </location>
</feature>
<evidence type="ECO:0000256" key="15">
    <source>
        <dbReference type="ARBA" id="ARBA00023004"/>
    </source>
</evidence>
<dbReference type="EMBL" id="SNYR01000003">
    <property type="protein sequence ID" value="TDQ61729.1"/>
    <property type="molecule type" value="Genomic_DNA"/>
</dbReference>
<comment type="pathway">
    <text evidence="3">Energy metabolism; oxidative phosphorylation.</text>
</comment>
<keyword evidence="9 22" id="KW-0679">Respiratory chain</keyword>
<comment type="similarity">
    <text evidence="4 22">Belongs to the heme-copper respiratory oxidase family.</text>
</comment>
<keyword evidence="6 22" id="KW-0813">Transport</keyword>
<dbReference type="SUPFAM" id="SSF81442">
    <property type="entry name" value="Cytochrome c oxidase subunit I-like"/>
    <property type="match status" value="1"/>
</dbReference>
<evidence type="ECO:0000256" key="4">
    <source>
        <dbReference type="ARBA" id="ARBA00009578"/>
    </source>
</evidence>
<dbReference type="GO" id="GO:0022904">
    <property type="term" value="P:respiratory electron transport chain"/>
    <property type="evidence" value="ECO:0007669"/>
    <property type="project" value="TreeGrafter"/>
</dbReference>
<comment type="cofactor">
    <cofactor evidence="21">
        <name>heme</name>
        <dbReference type="ChEBI" id="CHEBI:30413"/>
    </cofactor>
    <text evidence="21">Binds 2 heme groups per subunit, denoted as high- and low-spin.</text>
</comment>
<comment type="caution">
    <text evidence="25">The sequence shown here is derived from an EMBL/GenBank/DDBJ whole genome shotgun (WGS) entry which is preliminary data.</text>
</comment>
<dbReference type="InterPro" id="IPR004677">
    <property type="entry name" value="Cyt_c_oxidase_cbb3_su1"/>
</dbReference>
<dbReference type="InterPro" id="IPR023615">
    <property type="entry name" value="Cyt_c_Oxase_su1_BS"/>
</dbReference>
<evidence type="ECO:0000256" key="7">
    <source>
        <dbReference type="ARBA" id="ARBA00022475"/>
    </source>
</evidence>
<feature type="binding site" evidence="21">
    <location>
        <position position="314"/>
    </location>
    <ligand>
        <name>Cu cation</name>
        <dbReference type="ChEBI" id="CHEBI:23378"/>
        <label>B</label>
    </ligand>
</feature>
<evidence type="ECO:0000256" key="2">
    <source>
        <dbReference type="ARBA" id="ARBA00004651"/>
    </source>
</evidence>
<dbReference type="UniPathway" id="UPA00705"/>
<comment type="function">
    <text evidence="19">Cytochrome c oxidase is the component of the respiratory chain that catalyzes the reduction of oxygen to water. Subunits 1-3 form the functional core of the enzyme complex. Co I is the catalytic subunit of the enzyme. Electrons originating in cytochrome c or a quinol are transferred to the bimetallic center formed by a high-spin heme and copper B.</text>
</comment>
<evidence type="ECO:0000256" key="13">
    <source>
        <dbReference type="ARBA" id="ARBA00022982"/>
    </source>
</evidence>
<dbReference type="GO" id="GO:0006119">
    <property type="term" value="P:oxidative phosphorylation"/>
    <property type="evidence" value="ECO:0007669"/>
    <property type="project" value="UniProtKB-UniPathway"/>
</dbReference>
<dbReference type="AlphaFoldDB" id="A0A4R6VJ96"/>
<evidence type="ECO:0000256" key="6">
    <source>
        <dbReference type="ARBA" id="ARBA00022448"/>
    </source>
</evidence>
<feature type="binding site" description="axial binding residue" evidence="21">
    <location>
        <position position="115"/>
    </location>
    <ligand>
        <name>heme b</name>
        <dbReference type="ChEBI" id="CHEBI:60344"/>
        <label>1; low-spin</label>
    </ligand>
    <ligandPart>
        <name>Fe</name>
        <dbReference type="ChEBI" id="CHEBI:18248"/>
    </ligandPart>
</feature>
<evidence type="ECO:0000256" key="8">
    <source>
        <dbReference type="ARBA" id="ARBA00022617"/>
    </source>
</evidence>
<dbReference type="GO" id="GO:0015990">
    <property type="term" value="P:electron transport coupled proton transport"/>
    <property type="evidence" value="ECO:0007669"/>
    <property type="project" value="TreeGrafter"/>
</dbReference>
<gene>
    <name evidence="25" type="ORF">ATL17_2830</name>
</gene>
<keyword evidence="14 23" id="KW-1133">Transmembrane helix</keyword>
<keyword evidence="17 23" id="KW-0472">Membrane</keyword>
<keyword evidence="16" id="KW-0186">Copper</keyword>
<feature type="transmembrane region" description="Helical" evidence="23">
    <location>
        <begin position="406"/>
        <end position="428"/>
    </location>
</feature>
<dbReference type="InterPro" id="IPR036927">
    <property type="entry name" value="Cyt_c_oxase-like_su1_sf"/>
</dbReference>
<feature type="transmembrane region" description="Helical" evidence="23">
    <location>
        <begin position="217"/>
        <end position="240"/>
    </location>
</feature>
<dbReference type="Gene3D" id="1.20.210.10">
    <property type="entry name" value="Cytochrome c oxidase-like, subunit I domain"/>
    <property type="match status" value="1"/>
</dbReference>
<feature type="transmembrane region" description="Helical" evidence="23">
    <location>
        <begin position="260"/>
        <end position="282"/>
    </location>
</feature>
<evidence type="ECO:0000256" key="12">
    <source>
        <dbReference type="ARBA" id="ARBA00022967"/>
    </source>
</evidence>
<proteinExistence type="inferred from homology"/>
<evidence type="ECO:0000256" key="16">
    <source>
        <dbReference type="ARBA" id="ARBA00023008"/>
    </source>
</evidence>
<dbReference type="PROSITE" id="PS50855">
    <property type="entry name" value="COX1"/>
    <property type="match status" value="1"/>
</dbReference>
<keyword evidence="13 22" id="KW-0249">Electron transport</keyword>
<dbReference type="GO" id="GO:0046872">
    <property type="term" value="F:metal ion binding"/>
    <property type="evidence" value="ECO:0007669"/>
    <property type="project" value="UniProtKB-KW"/>
</dbReference>
<keyword evidence="10 22" id="KW-0812">Transmembrane</keyword>
<evidence type="ECO:0000313" key="26">
    <source>
        <dbReference type="Proteomes" id="UP000295391"/>
    </source>
</evidence>
<dbReference type="GO" id="GO:0004129">
    <property type="term" value="F:cytochrome-c oxidase activity"/>
    <property type="evidence" value="ECO:0007669"/>
    <property type="project" value="UniProtKB-EC"/>
</dbReference>
<comment type="subcellular location">
    <subcellularLocation>
        <location evidence="2">Cell membrane</location>
        <topology evidence="2">Multi-pass membrane protein</topology>
    </subcellularLocation>
</comment>
<protein>
    <recommendedName>
        <fullName evidence="5">cytochrome-c oxidase</fullName>
        <ecNumber evidence="5">7.1.1.9</ecNumber>
    </recommendedName>
    <alternativeName>
        <fullName evidence="20">Cytochrome c oxidase polypeptide I homolog</fullName>
    </alternativeName>
</protein>
<dbReference type="PROSITE" id="PS00077">
    <property type="entry name" value="COX1_CUB"/>
    <property type="match status" value="1"/>
</dbReference>
<evidence type="ECO:0000256" key="21">
    <source>
        <dbReference type="PIRSR" id="PIRSR604677-50"/>
    </source>
</evidence>
<dbReference type="OrthoDB" id="9806838at2"/>
<dbReference type="GO" id="GO:0005886">
    <property type="term" value="C:plasma membrane"/>
    <property type="evidence" value="ECO:0007669"/>
    <property type="project" value="UniProtKB-SubCell"/>
</dbReference>
<feature type="binding site" description="axial binding residue" evidence="21">
    <location>
        <position position="404"/>
    </location>
    <ligand>
        <name>heme b</name>
        <dbReference type="ChEBI" id="CHEBI:60344"/>
        <label>1; low-spin</label>
    </ligand>
    <ligandPart>
        <name>Fe</name>
        <dbReference type="ChEBI" id="CHEBI:18248"/>
    </ligandPart>
</feature>
<keyword evidence="7" id="KW-1003">Cell membrane</keyword>
<feature type="transmembrane region" description="Helical" evidence="23">
    <location>
        <begin position="363"/>
        <end position="386"/>
    </location>
</feature>
<feature type="transmembrane region" description="Helical" evidence="23">
    <location>
        <begin position="34"/>
        <end position="51"/>
    </location>
</feature>
<evidence type="ECO:0000256" key="20">
    <source>
        <dbReference type="ARBA" id="ARBA00078182"/>
    </source>
</evidence>
<name>A0A4R6VJ96_9HYPH</name>
<evidence type="ECO:0000256" key="1">
    <source>
        <dbReference type="ARBA" id="ARBA00001970"/>
    </source>
</evidence>
<feature type="transmembrane region" description="Helical" evidence="23">
    <location>
        <begin position="117"/>
        <end position="136"/>
    </location>
</feature>